<dbReference type="AlphaFoldDB" id="A0A6P6XKY3"/>
<keyword evidence="2 3" id="KW-0647">Proteasome</keyword>
<dbReference type="OMA" id="ATCIGKD"/>
<protein>
    <recommendedName>
        <fullName evidence="4">Proteasome subunit alpha type</fullName>
    </recommendedName>
</protein>
<name>A0A6P6XKY3_DERPT</name>
<dbReference type="PROSITE" id="PS51475">
    <property type="entry name" value="PROTEASOME_ALPHA_2"/>
    <property type="match status" value="1"/>
</dbReference>
<dbReference type="GO" id="GO:0006511">
    <property type="term" value="P:ubiquitin-dependent protein catabolic process"/>
    <property type="evidence" value="ECO:0007669"/>
    <property type="project" value="InterPro"/>
</dbReference>
<gene>
    <name evidence="7" type="primary">LOC113788338</name>
</gene>
<dbReference type="PROSITE" id="PS00388">
    <property type="entry name" value="PROTEASOME_ALPHA_1"/>
    <property type="match status" value="1"/>
</dbReference>
<evidence type="ECO:0000256" key="3">
    <source>
        <dbReference type="PROSITE-ProRule" id="PRU00808"/>
    </source>
</evidence>
<dbReference type="GO" id="GO:0005634">
    <property type="term" value="C:nucleus"/>
    <property type="evidence" value="ECO:0007669"/>
    <property type="project" value="UniProtKB-SubCell"/>
</dbReference>
<comment type="function">
    <text evidence="1">The proteasome is a multicatalytic proteinase complex which is characterized by its ability to cleave peptides with Arg, Phe, Tyr, Leu, and Glu adjacent to the leaving group at neutral or slightly basic pH. The proteasome has an ATP-dependent proteolytic activity.</text>
</comment>
<dbReference type="InterPro" id="IPR001353">
    <property type="entry name" value="Proteasome_sua/b"/>
</dbReference>
<evidence type="ECO:0000313" key="7">
    <source>
        <dbReference type="RefSeq" id="XP_027193601.1"/>
    </source>
</evidence>
<dbReference type="Pfam" id="PF10584">
    <property type="entry name" value="Proteasome_A_N"/>
    <property type="match status" value="1"/>
</dbReference>
<keyword evidence="6" id="KW-1185">Reference proteome</keyword>
<dbReference type="FunCoup" id="A0A6P6XKY3">
    <property type="interactions" value="1213"/>
</dbReference>
<sequence length="235" mass="26197">MSGAYSFSLTTFSPSGKLLQIEYAMNAVKLQGKIALGLRCNEGVVLCAEKKINDILMVGDCFHKIVMLSDHIGMTFSGMPADFRVLVNRTKLICEYYFLNYAVPIPVSELARKLMLIMQEFTQSGGVRPFGCSLLLCGYDHGEYSFYQVDPSGICFPWKVTAIGKNSEHIESLLQIRYKEDMSIDDAISAIVLTMKEAAESQVNENNIEIGICRDGKFTTVDPIDIKALIEESIY</sequence>
<dbReference type="Pfam" id="PF00227">
    <property type="entry name" value="Proteasome"/>
    <property type="match status" value="1"/>
</dbReference>
<evidence type="ECO:0000256" key="2">
    <source>
        <dbReference type="ARBA" id="ARBA00022942"/>
    </source>
</evidence>
<dbReference type="OrthoDB" id="431557at2759"/>
<keyword evidence="4" id="KW-0539">Nucleus</keyword>
<keyword evidence="4" id="KW-0963">Cytoplasm</keyword>
<dbReference type="InParanoid" id="A0A6P6XKY3"/>
<accession>A0A6P6XKY3</accession>
<dbReference type="KEGG" id="dpte:113788338"/>
<comment type="similarity">
    <text evidence="3 4">Belongs to the peptidase T1A family.</text>
</comment>
<evidence type="ECO:0000256" key="1">
    <source>
        <dbReference type="ARBA" id="ARBA00002000"/>
    </source>
</evidence>
<dbReference type="Gene3D" id="3.60.20.10">
    <property type="entry name" value="Glutamine Phosphoribosylpyrophosphate, subunit 1, domain 1"/>
    <property type="match status" value="1"/>
</dbReference>
<dbReference type="PANTHER" id="PTHR11599">
    <property type="entry name" value="PROTEASOME SUBUNIT ALPHA/BETA"/>
    <property type="match status" value="1"/>
</dbReference>
<dbReference type="InterPro" id="IPR029055">
    <property type="entry name" value="Ntn_hydrolases_N"/>
</dbReference>
<dbReference type="GO" id="GO:0019773">
    <property type="term" value="C:proteasome core complex, alpha-subunit complex"/>
    <property type="evidence" value="ECO:0007669"/>
    <property type="project" value="UniProtKB-UniRule"/>
</dbReference>
<dbReference type="InterPro" id="IPR023332">
    <property type="entry name" value="Proteasome_alpha-type"/>
</dbReference>
<dbReference type="GO" id="GO:0005737">
    <property type="term" value="C:cytoplasm"/>
    <property type="evidence" value="ECO:0007669"/>
    <property type="project" value="UniProtKB-SubCell"/>
</dbReference>
<dbReference type="InterPro" id="IPR000426">
    <property type="entry name" value="Proteasome_asu_N"/>
</dbReference>
<comment type="subunit">
    <text evidence="4">The 20S proteasome core is composed of 28 subunits that are arranged in four stacked rings, resulting in a barrel-shaped structure. The two end rings are each formed by seven alpha subunits, and the two central rings are each formed by seven beta subunits.</text>
</comment>
<dbReference type="RefSeq" id="XP_027193601.1">
    <property type="nucleotide sequence ID" value="XM_027337800.1"/>
</dbReference>
<evidence type="ECO:0000313" key="6">
    <source>
        <dbReference type="Proteomes" id="UP000515146"/>
    </source>
</evidence>
<proteinExistence type="inferred from homology"/>
<dbReference type="SMART" id="SM00948">
    <property type="entry name" value="Proteasome_A_N"/>
    <property type="match status" value="1"/>
</dbReference>
<organism evidence="6 7">
    <name type="scientific">Dermatophagoides pteronyssinus</name>
    <name type="common">European house dust mite</name>
    <dbReference type="NCBI Taxonomy" id="6956"/>
    <lineage>
        <taxon>Eukaryota</taxon>
        <taxon>Metazoa</taxon>
        <taxon>Ecdysozoa</taxon>
        <taxon>Arthropoda</taxon>
        <taxon>Chelicerata</taxon>
        <taxon>Arachnida</taxon>
        <taxon>Acari</taxon>
        <taxon>Acariformes</taxon>
        <taxon>Sarcoptiformes</taxon>
        <taxon>Astigmata</taxon>
        <taxon>Psoroptidia</taxon>
        <taxon>Analgoidea</taxon>
        <taxon>Pyroglyphidae</taxon>
        <taxon>Dermatophagoidinae</taxon>
        <taxon>Dermatophagoides</taxon>
    </lineage>
</organism>
<evidence type="ECO:0000259" key="5">
    <source>
        <dbReference type="PROSITE" id="PS00388"/>
    </source>
</evidence>
<feature type="domain" description="Proteasome alpha-type subunits" evidence="5">
    <location>
        <begin position="5"/>
        <end position="27"/>
    </location>
</feature>
<reference evidence="7" key="1">
    <citation type="submission" date="2025-08" db="UniProtKB">
        <authorList>
            <consortium name="RefSeq"/>
        </authorList>
    </citation>
    <scope>IDENTIFICATION</scope>
    <source>
        <strain evidence="7">Airmid</strain>
    </source>
</reference>
<dbReference type="Proteomes" id="UP000515146">
    <property type="component" value="Unplaced"/>
</dbReference>
<evidence type="ECO:0000256" key="4">
    <source>
        <dbReference type="RuleBase" id="RU000551"/>
    </source>
</evidence>
<dbReference type="InterPro" id="IPR050115">
    <property type="entry name" value="Proteasome_alpha"/>
</dbReference>
<dbReference type="SUPFAM" id="SSF56235">
    <property type="entry name" value="N-terminal nucleophile aminohydrolases (Ntn hydrolases)"/>
    <property type="match status" value="1"/>
</dbReference>
<comment type="subcellular location">
    <subcellularLocation>
        <location evidence="4">Cytoplasm</location>
    </subcellularLocation>
    <subcellularLocation>
        <location evidence="4">Nucleus</location>
    </subcellularLocation>
</comment>